<dbReference type="Proteomes" id="UP000032679">
    <property type="component" value="Unassembled WGS sequence"/>
</dbReference>
<accession>A0A0D6MNJ2</accession>
<dbReference type="PANTHER" id="PTHR43436">
    <property type="entry name" value="ARAC-FAMILY TRANSCRIPTIONAL REGULATOR"/>
    <property type="match status" value="1"/>
</dbReference>
<dbReference type="Gene3D" id="1.10.10.60">
    <property type="entry name" value="Homeodomain-like"/>
    <property type="match status" value="1"/>
</dbReference>
<evidence type="ECO:0000259" key="3">
    <source>
        <dbReference type="PROSITE" id="PS01124"/>
    </source>
</evidence>
<dbReference type="SUPFAM" id="SSF46689">
    <property type="entry name" value="Homeodomain-like"/>
    <property type="match status" value="2"/>
</dbReference>
<dbReference type="InterPro" id="IPR009057">
    <property type="entry name" value="Homeodomain-like_sf"/>
</dbReference>
<gene>
    <name evidence="4" type="ORF">Tasa_036_003</name>
</gene>
<dbReference type="OrthoDB" id="9802263at2"/>
<dbReference type="InterPro" id="IPR009594">
    <property type="entry name" value="Tscrpt_reg_HTH_AraC_N"/>
</dbReference>
<dbReference type="GO" id="GO:0043565">
    <property type="term" value="F:sequence-specific DNA binding"/>
    <property type="evidence" value="ECO:0007669"/>
    <property type="project" value="InterPro"/>
</dbReference>
<reference evidence="4 5" key="1">
    <citation type="submission" date="2012-10" db="EMBL/GenBank/DDBJ databases">
        <title>Genome sequencing of Tanticharoenia sakaeratensis NBRC 103193.</title>
        <authorList>
            <person name="Azuma Y."/>
            <person name="Hadano H."/>
            <person name="Hirakawa H."/>
            <person name="Matsushita K."/>
        </authorList>
    </citation>
    <scope>NUCLEOTIDE SEQUENCE [LARGE SCALE GENOMIC DNA]</scope>
    <source>
        <strain evidence="4 5">NBRC 103193</strain>
    </source>
</reference>
<evidence type="ECO:0000313" key="5">
    <source>
        <dbReference type="Proteomes" id="UP000032679"/>
    </source>
</evidence>
<dbReference type="Pfam" id="PF06719">
    <property type="entry name" value="AraC_N"/>
    <property type="match status" value="1"/>
</dbReference>
<dbReference type="InterPro" id="IPR018060">
    <property type="entry name" value="HTH_AraC"/>
</dbReference>
<evidence type="ECO:0000256" key="2">
    <source>
        <dbReference type="ARBA" id="ARBA00023163"/>
    </source>
</evidence>
<protein>
    <submittedName>
        <fullName evidence="4">AraC family transcriptional regulator</fullName>
    </submittedName>
</protein>
<dbReference type="PANTHER" id="PTHR43436:SF1">
    <property type="entry name" value="TRANSCRIPTIONAL REGULATORY PROTEIN"/>
    <property type="match status" value="1"/>
</dbReference>
<dbReference type="STRING" id="1231623.Tasa_036_003"/>
<dbReference type="PROSITE" id="PS01124">
    <property type="entry name" value="HTH_ARAC_FAMILY_2"/>
    <property type="match status" value="1"/>
</dbReference>
<comment type="caution">
    <text evidence="4">The sequence shown here is derived from an EMBL/GenBank/DDBJ whole genome shotgun (WGS) entry which is preliminary data.</text>
</comment>
<sequence length="296" mass="31930">MLTVAPALGRLDLARHYGTADAAGIVATPIPGLKLMRASSDQGILSTVYQPLICIVFQGEKRVSTQARTYAFPSGHALIVSGDIPVTSRIVEATPARPYVSAALTLDLALLQELETTRPPVSRLAGAEDSGPIAIGPADPDVLSCFDRLLGLLERTSAIDAVAPGIVRELHYWLLSGPHGPRLRALGRPDSHARRIARVTALLRARFAENLPGQVLADTAGMSLAAFHRHFRAATGRSPLQFQKHLRLLEARRLMQAEGARVTHAALAVGYESPSHFTRDYTRLFAAPPRIDRVSP</sequence>
<evidence type="ECO:0000256" key="1">
    <source>
        <dbReference type="ARBA" id="ARBA00023015"/>
    </source>
</evidence>
<dbReference type="AlphaFoldDB" id="A0A0D6MNJ2"/>
<keyword evidence="1" id="KW-0805">Transcription regulation</keyword>
<dbReference type="RefSeq" id="WP_048849762.1">
    <property type="nucleotide sequence ID" value="NZ_BALE01000036.1"/>
</dbReference>
<organism evidence="4 5">
    <name type="scientific">Tanticharoenia sakaeratensis NBRC 103193</name>
    <dbReference type="NCBI Taxonomy" id="1231623"/>
    <lineage>
        <taxon>Bacteria</taxon>
        <taxon>Pseudomonadati</taxon>
        <taxon>Pseudomonadota</taxon>
        <taxon>Alphaproteobacteria</taxon>
        <taxon>Acetobacterales</taxon>
        <taxon>Acetobacteraceae</taxon>
        <taxon>Tanticharoenia</taxon>
    </lineage>
</organism>
<dbReference type="Pfam" id="PF12833">
    <property type="entry name" value="HTH_18"/>
    <property type="match status" value="1"/>
</dbReference>
<proteinExistence type="predicted"/>
<keyword evidence="2" id="KW-0804">Transcription</keyword>
<dbReference type="SMART" id="SM00342">
    <property type="entry name" value="HTH_ARAC"/>
    <property type="match status" value="1"/>
</dbReference>
<evidence type="ECO:0000313" key="4">
    <source>
        <dbReference type="EMBL" id="GAN54985.1"/>
    </source>
</evidence>
<name>A0A0D6MNJ2_9PROT</name>
<dbReference type="EMBL" id="BALE01000036">
    <property type="protein sequence ID" value="GAN54985.1"/>
    <property type="molecule type" value="Genomic_DNA"/>
</dbReference>
<feature type="domain" description="HTH araC/xylS-type" evidence="3">
    <location>
        <begin position="197"/>
        <end position="295"/>
    </location>
</feature>
<keyword evidence="5" id="KW-1185">Reference proteome</keyword>
<dbReference type="GO" id="GO:0003700">
    <property type="term" value="F:DNA-binding transcription factor activity"/>
    <property type="evidence" value="ECO:0007669"/>
    <property type="project" value="InterPro"/>
</dbReference>